<protein>
    <submittedName>
        <fullName evidence="1">Uncharacterized protein</fullName>
    </submittedName>
</protein>
<accession>A0A2P8HTG2</accession>
<evidence type="ECO:0000313" key="2">
    <source>
        <dbReference type="Proteomes" id="UP000240971"/>
    </source>
</evidence>
<reference evidence="1 2" key="1">
    <citation type="submission" date="2018-03" db="EMBL/GenBank/DDBJ databases">
        <title>Genomic Encyclopedia of Archaeal and Bacterial Type Strains, Phase II (KMG-II): from individual species to whole genera.</title>
        <authorList>
            <person name="Goeker M."/>
        </authorList>
    </citation>
    <scope>NUCLEOTIDE SEQUENCE [LARGE SCALE GENOMIC DNA]</scope>
    <source>
        <strain evidence="1 2">DSM 24859</strain>
    </source>
</reference>
<proteinExistence type="predicted"/>
<evidence type="ECO:0000313" key="1">
    <source>
        <dbReference type="EMBL" id="PSL49475.1"/>
    </source>
</evidence>
<dbReference type="AlphaFoldDB" id="A0A2P8HTG2"/>
<gene>
    <name evidence="1" type="ORF">CLV51_101808</name>
</gene>
<keyword evidence="2" id="KW-1185">Reference proteome</keyword>
<comment type="caution">
    <text evidence="1">The sequence shown here is derived from an EMBL/GenBank/DDBJ whole genome shotgun (WGS) entry which is preliminary data.</text>
</comment>
<dbReference type="RefSeq" id="WP_106526706.1">
    <property type="nucleotide sequence ID" value="NZ_PYAW01000001.1"/>
</dbReference>
<sequence>MKHPDFPHHHLKLSLDKEIVAKTDISTVNNLSITKMMNSWSDTTNNTHDTTVFTTINAPTLSISTAI</sequence>
<organism evidence="1 2">
    <name type="scientific">Chitinophaga niastensis</name>
    <dbReference type="NCBI Taxonomy" id="536980"/>
    <lineage>
        <taxon>Bacteria</taxon>
        <taxon>Pseudomonadati</taxon>
        <taxon>Bacteroidota</taxon>
        <taxon>Chitinophagia</taxon>
        <taxon>Chitinophagales</taxon>
        <taxon>Chitinophagaceae</taxon>
        <taxon>Chitinophaga</taxon>
    </lineage>
</organism>
<dbReference type="Proteomes" id="UP000240971">
    <property type="component" value="Unassembled WGS sequence"/>
</dbReference>
<dbReference type="EMBL" id="PYAW01000001">
    <property type="protein sequence ID" value="PSL49475.1"/>
    <property type="molecule type" value="Genomic_DNA"/>
</dbReference>
<name>A0A2P8HTG2_CHINA</name>